<dbReference type="UniPathway" id="UPA00262">
    <property type="reaction ID" value="UER00222"/>
</dbReference>
<evidence type="ECO:0000256" key="4">
    <source>
        <dbReference type="ARBA" id="ARBA00023027"/>
    </source>
</evidence>
<keyword evidence="4" id="KW-0520">NAD</keyword>
<evidence type="ECO:0000256" key="3">
    <source>
        <dbReference type="ARBA" id="ARBA00023002"/>
    </source>
</evidence>
<gene>
    <name evidence="6" type="ORF">U732_4247</name>
</gene>
<evidence type="ECO:0000313" key="6">
    <source>
        <dbReference type="EMBL" id="KIE48501.1"/>
    </source>
</evidence>
<comment type="pathway">
    <text evidence="1">Porphyrin-containing compound metabolism; siroheme biosynthesis; sirohydrochlorin from precorrin-2: step 1/1.</text>
</comment>
<dbReference type="Gene3D" id="3.40.50.720">
    <property type="entry name" value="NAD(P)-binding Rossmann-like Domain"/>
    <property type="match status" value="1"/>
</dbReference>
<evidence type="ECO:0000256" key="2">
    <source>
        <dbReference type="ARBA" id="ARBA00012400"/>
    </source>
</evidence>
<dbReference type="InterPro" id="IPR028161">
    <property type="entry name" value="Met8-like"/>
</dbReference>
<name>A0A0C1RDU9_9CLOT</name>
<dbReference type="Proteomes" id="UP000031366">
    <property type="component" value="Unassembled WGS sequence"/>
</dbReference>
<dbReference type="AlphaFoldDB" id="A0A0C1RDU9"/>
<dbReference type="RefSeq" id="WP_039629684.1">
    <property type="nucleotide sequence ID" value="NZ_AYSO01000007.1"/>
</dbReference>
<evidence type="ECO:0000256" key="1">
    <source>
        <dbReference type="ARBA" id="ARBA00005010"/>
    </source>
</evidence>
<dbReference type="EC" id="1.3.1.76" evidence="2"/>
<dbReference type="GO" id="GO:0004325">
    <property type="term" value="F:ferrochelatase activity"/>
    <property type="evidence" value="ECO:0007669"/>
    <property type="project" value="InterPro"/>
</dbReference>
<dbReference type="PANTHER" id="PTHR35330">
    <property type="entry name" value="SIROHEME BIOSYNTHESIS PROTEIN MET8"/>
    <property type="match status" value="1"/>
</dbReference>
<dbReference type="OrthoDB" id="1715866at2"/>
<dbReference type="STRING" id="29341.RSJ17_10345"/>
<dbReference type="PANTHER" id="PTHR35330:SF1">
    <property type="entry name" value="SIROHEME BIOSYNTHESIS PROTEIN MET8"/>
    <property type="match status" value="1"/>
</dbReference>
<evidence type="ECO:0000256" key="5">
    <source>
        <dbReference type="ARBA" id="ARBA00023244"/>
    </source>
</evidence>
<sequence>MKNLEQCFLSIKSDKFKVLIVGGGKAGYIKCKSFLTKGAEVKVIALDICKEVLSLQHFEKLSIEKTTYNKEMLVKYHLVVIATDDEFLNRNIKMDCDELCKLYINSSNVEESMCITPTVGESKSTVFAIHTKKFSPKTSLFIRDNLETHLKKYDSYIDFSVNLRNSLKNHSRKNEILNFISTEDFLYIFNKGYGEKIINLFYGGNRIENSNEKE</sequence>
<dbReference type="GO" id="GO:0043115">
    <property type="term" value="F:precorrin-2 dehydrogenase activity"/>
    <property type="evidence" value="ECO:0007669"/>
    <property type="project" value="UniProtKB-EC"/>
</dbReference>
<evidence type="ECO:0000313" key="7">
    <source>
        <dbReference type="Proteomes" id="UP000031366"/>
    </source>
</evidence>
<keyword evidence="3" id="KW-0560">Oxidoreductase</keyword>
<dbReference type="EMBL" id="AYSO01000007">
    <property type="protein sequence ID" value="KIE48501.1"/>
    <property type="molecule type" value="Genomic_DNA"/>
</dbReference>
<accession>A0A0C1RDU9</accession>
<dbReference type="SUPFAM" id="SSF51735">
    <property type="entry name" value="NAD(P)-binding Rossmann-fold domains"/>
    <property type="match status" value="1"/>
</dbReference>
<dbReference type="Pfam" id="PF13241">
    <property type="entry name" value="NAD_binding_7"/>
    <property type="match status" value="1"/>
</dbReference>
<reference evidence="6 7" key="1">
    <citation type="journal article" date="2015" name="Infect. Genet. Evol.">
        <title>Genomic sequences of six botulinum neurotoxin-producing strains representing three clostridial species illustrate the mobility and diversity of botulinum neurotoxin genes.</title>
        <authorList>
            <person name="Smith T.J."/>
            <person name="Hill K.K."/>
            <person name="Xie G."/>
            <person name="Foley B.T."/>
            <person name="Williamson C.H."/>
            <person name="Foster J.T."/>
            <person name="Johnson S.L."/>
            <person name="Chertkov O."/>
            <person name="Teshima H."/>
            <person name="Gibbons H.S."/>
            <person name="Johnsky L.A."/>
            <person name="Karavis M.A."/>
            <person name="Smith L.A."/>
        </authorList>
    </citation>
    <scope>NUCLEOTIDE SEQUENCE [LARGE SCALE GENOMIC DNA]</scope>
    <source>
        <strain evidence="6 7">CDC 2741</strain>
    </source>
</reference>
<proteinExistence type="predicted"/>
<keyword evidence="5" id="KW-0627">Porphyrin biosynthesis</keyword>
<dbReference type="GO" id="GO:0019354">
    <property type="term" value="P:siroheme biosynthetic process"/>
    <property type="evidence" value="ECO:0007669"/>
    <property type="project" value="UniProtKB-UniPathway"/>
</dbReference>
<comment type="caution">
    <text evidence="6">The sequence shown here is derived from an EMBL/GenBank/DDBJ whole genome shotgun (WGS) entry which is preliminary data.</text>
</comment>
<keyword evidence="7" id="KW-1185">Reference proteome</keyword>
<dbReference type="NCBIfam" id="NF004045">
    <property type="entry name" value="PRK05562.1"/>
    <property type="match status" value="1"/>
</dbReference>
<organism evidence="6 7">
    <name type="scientific">Clostridium argentinense CDC 2741</name>
    <dbReference type="NCBI Taxonomy" id="1418104"/>
    <lineage>
        <taxon>Bacteria</taxon>
        <taxon>Bacillati</taxon>
        <taxon>Bacillota</taxon>
        <taxon>Clostridia</taxon>
        <taxon>Eubacteriales</taxon>
        <taxon>Clostridiaceae</taxon>
        <taxon>Clostridium</taxon>
    </lineage>
</organism>
<dbReference type="InterPro" id="IPR036291">
    <property type="entry name" value="NAD(P)-bd_dom_sf"/>
</dbReference>
<protein>
    <recommendedName>
        <fullName evidence="2">precorrin-2 dehydrogenase</fullName>
        <ecNumber evidence="2">1.3.1.76</ecNumber>
    </recommendedName>
</protein>